<proteinExistence type="predicted"/>
<feature type="compositionally biased region" description="Polar residues" evidence="9">
    <location>
        <begin position="1817"/>
        <end position="1827"/>
    </location>
</feature>
<feature type="compositionally biased region" description="Polar residues" evidence="9">
    <location>
        <begin position="1375"/>
        <end position="1393"/>
    </location>
</feature>
<dbReference type="EMBL" id="JAACJK010000166">
    <property type="protein sequence ID" value="KAF5323459.1"/>
    <property type="molecule type" value="Genomic_DNA"/>
</dbReference>
<feature type="compositionally biased region" description="Low complexity" evidence="9">
    <location>
        <begin position="1703"/>
        <end position="1729"/>
    </location>
</feature>
<keyword evidence="8 10" id="KW-0472">Membrane</keyword>
<feature type="compositionally biased region" description="Polar residues" evidence="9">
    <location>
        <begin position="1479"/>
        <end position="1497"/>
    </location>
</feature>
<keyword evidence="5 10" id="KW-1133">Transmembrane helix</keyword>
<feature type="compositionally biased region" description="Basic and acidic residues" evidence="9">
    <location>
        <begin position="1466"/>
        <end position="1477"/>
    </location>
</feature>
<evidence type="ECO:0000256" key="9">
    <source>
        <dbReference type="SAM" id="MobiDB-lite"/>
    </source>
</evidence>
<dbReference type="Pfam" id="PF10296">
    <property type="entry name" value="MMM1"/>
    <property type="match status" value="1"/>
</dbReference>
<evidence type="ECO:0000256" key="2">
    <source>
        <dbReference type="ARBA" id="ARBA00022448"/>
    </source>
</evidence>
<dbReference type="GO" id="GO:0008299">
    <property type="term" value="P:isoprenoid biosynthetic process"/>
    <property type="evidence" value="ECO:0007669"/>
    <property type="project" value="InterPro"/>
</dbReference>
<keyword evidence="6" id="KW-0445">Lipid transport</keyword>
<evidence type="ECO:0000313" key="12">
    <source>
        <dbReference type="EMBL" id="KAF5323459.1"/>
    </source>
</evidence>
<dbReference type="PANTHER" id="PTHR13466:SF19">
    <property type="entry name" value="NUCLEUS-VACUOLE JUNCTION PROTEIN 2"/>
    <property type="match status" value="1"/>
</dbReference>
<feature type="compositionally biased region" description="Polar residues" evidence="9">
    <location>
        <begin position="1743"/>
        <end position="1757"/>
    </location>
</feature>
<evidence type="ECO:0000256" key="5">
    <source>
        <dbReference type="ARBA" id="ARBA00022989"/>
    </source>
</evidence>
<dbReference type="SMART" id="SM00233">
    <property type="entry name" value="PH"/>
    <property type="match status" value="1"/>
</dbReference>
<evidence type="ECO:0000313" key="13">
    <source>
        <dbReference type="Proteomes" id="UP000541558"/>
    </source>
</evidence>
<evidence type="ECO:0000256" key="1">
    <source>
        <dbReference type="ARBA" id="ARBA00004586"/>
    </source>
</evidence>
<evidence type="ECO:0000256" key="6">
    <source>
        <dbReference type="ARBA" id="ARBA00023055"/>
    </source>
</evidence>
<dbReference type="InterPro" id="IPR000092">
    <property type="entry name" value="Polyprenyl_synt"/>
</dbReference>
<keyword evidence="13" id="KW-1185">Reference proteome</keyword>
<organism evidence="12 13">
    <name type="scientific">Ephemerocybe angulata</name>
    <dbReference type="NCBI Taxonomy" id="980116"/>
    <lineage>
        <taxon>Eukaryota</taxon>
        <taxon>Fungi</taxon>
        <taxon>Dikarya</taxon>
        <taxon>Basidiomycota</taxon>
        <taxon>Agaricomycotina</taxon>
        <taxon>Agaricomycetes</taxon>
        <taxon>Agaricomycetidae</taxon>
        <taxon>Agaricales</taxon>
        <taxon>Agaricineae</taxon>
        <taxon>Psathyrellaceae</taxon>
        <taxon>Ephemerocybe</taxon>
    </lineage>
</organism>
<feature type="compositionally biased region" description="Low complexity" evidence="9">
    <location>
        <begin position="1305"/>
        <end position="1320"/>
    </location>
</feature>
<keyword evidence="3 10" id="KW-0812">Transmembrane</keyword>
<feature type="region of interest" description="Disordered" evidence="9">
    <location>
        <begin position="1258"/>
        <end position="1517"/>
    </location>
</feature>
<protein>
    <recommendedName>
        <fullName evidence="11">SMP-LTD domain-containing protein</fullName>
    </recommendedName>
</protein>
<comment type="caution">
    <text evidence="12">The sequence shown here is derived from an EMBL/GenBank/DDBJ whole genome shotgun (WGS) entry which is preliminary data.</text>
</comment>
<dbReference type="Pfam" id="PF00348">
    <property type="entry name" value="polyprenyl_synt"/>
    <property type="match status" value="1"/>
</dbReference>
<name>A0A8H5F4K3_9AGAR</name>
<feature type="region of interest" description="Disordered" evidence="9">
    <location>
        <begin position="22"/>
        <end position="60"/>
    </location>
</feature>
<dbReference type="Gene3D" id="1.10.600.10">
    <property type="entry name" value="Farnesyl Diphosphate Synthase"/>
    <property type="match status" value="1"/>
</dbReference>
<reference evidence="12 13" key="1">
    <citation type="journal article" date="2020" name="ISME J.">
        <title>Uncovering the hidden diversity of litter-decomposition mechanisms in mushroom-forming fungi.</title>
        <authorList>
            <person name="Floudas D."/>
            <person name="Bentzer J."/>
            <person name="Ahren D."/>
            <person name="Johansson T."/>
            <person name="Persson P."/>
            <person name="Tunlid A."/>
        </authorList>
    </citation>
    <scope>NUCLEOTIDE SEQUENCE [LARGE SCALE GENOMIC DNA]</scope>
    <source>
        <strain evidence="12 13">CBS 175.51</strain>
    </source>
</reference>
<sequence length="1844" mass="201548">MQGLSRPLQVSAKSVARCVPSTSNSLLRATRPKRRKVSVLSQKTEPATEPAPTWKKNPLSAPLPTFQQEAPQRIRPDPYVLAGPELKQLRSNLLNLLGSAHPGLTEVAEYYFLHPSKQLRSLLVLLFSRATNGLGEEWSRKHWEAGMEAHGGRGEVLDKPLYSSATLNEWNPSMPDHTESFAKPFELRRTTLTTSSFNPPTPTPHIQSTLTNTALPLPTQMRLAQIVEMIHIASLMHENIHDAAKTSPSTSESPFGNKLSILGGDFLLGRASTVLSRLGESEVVELVASVISNVVEGEFLQMDKVQTPSLGVIEGPKTAEQAWDRYLRKTYLKSASLMAKGARAAVVLGGCKQNEIWKEVAYAYGRNLGMATQLMKDASEYESPSSSLSPALATAPAIYAWEESPDMQPLIQRNFTSEGDIDLVINLNGLRGSLPSLPENSLQRVAEHCDELFTPVCKTLAEDINTITHLLLDLETSCDLEERKSTRESELDTASPSLDQDNDLVQANMVRGPQDLVHRERLFSKGRRLSYPPPTPIIIPSTHPRAPSIMISPCGSQNQAKTCRVPYQNSAFGKMLTVPSHPSYNDIHPPMLIPPSSSSLPLLEDWRWNDGHWEAVLPCLQQQTKRATYEVPTRRSTAVLGRHLSAFAPLTFPYFSPSLSYIGWNVQETMFRALLYAYVLGGLTFIPLLIGLVIFITIYTSVPVGDSDLAKKERKRLEGLSVEEEKEEEPVARQDDESGKLDLNDLPTTRKGWLTMRPTFEETEDNTSYVTLVRSFLDSRSKDPKRSRPKDMWFVVLKRNILYLYEDEAMTECGEVIELSRHEVVVYPEGLPDAELFAKRNAICVRRKPPSPANDLPTYSKDTVPSEDTEINVKRSTSSVSRKEKERQSQAEVAEKKGQAAKNDGFDSSTWFIFCRSNVEMEDWYLSLVHASTQPPQTGTLQPLQSVFDPKDMNHLVSTLDDQPDVIPMRWLNALLGRIFFSHYRTHNLEAYIIGRLMKKIEKVKRPQFLTSLEVTEVSVGTRPPMLSKPMLKELSKEGDASLEVHFQYKGEIRITVEATVMINLGTRFKSYTVKVALAVVLKELEGNLLIKVKRPPSNRIWYAFTQAPRLVMEVEPIVSDRQITWGMILSTIESKIKEVIHESVVMPNMDDIAYFDSLPFDHRGGIWSDAARRSKPEASMPVPPDMNDDAGSVASAPPPTTSTPVEVPTSHSEEALPTKSTSTPSSPETTPVPDVIVDDETSFDQARLKSWFSSIRSQDGKATSAPDILVPANDDSASESGRGRTDKAGNDSDRRRSHSRRTSVHSIKSNKSQKSTKSTTVDEDTVPETKSLRRSLSRHFSREREDSFLAGLASSSSQHGRSNSSSAPLRKSSDGSQLARSPSPPSFFSTLKSKAGDKQALSNTAKETMRRWGMNVNWGLKKDGGAGSGSEDGADTSSSFRLNAGKDASQQDKQRTSFAAVRAAVAERKEREKMEGARSTSPLPTAETSTANTAGCSTAPLPGPSTTNAEDGSSTASVAARLAAPLLSSKKSAPSMSRVNTDVDAEVVVTPPVEAPIKAQPQAKVMAIPGISAKRRGEIQALGHVAEQPPAPAPAPSSMLATTLESKLKNPAMQTVYRFWRSPSISSNASSNPGGEPSSLDLQSATTPTAATLSSLQGSGVEDNGLETLASSLTPQADGRTPPPLPPRSSAVPMEGSLTPATNPDSETTSTTPPNTHSPASSVSSPASTALKNIAFKDESTRSAIQSQEQPNIQPESSDRVDEPVAESTSEKQLRQVSPPPRTVEVGALNAPSRKVDGDTNTDTDETSSSSGNSLLPATNNVSRVTSPPPLPPRPHHVEAAAS</sequence>
<dbReference type="SUPFAM" id="SSF50729">
    <property type="entry name" value="PH domain-like"/>
    <property type="match status" value="1"/>
</dbReference>
<feature type="compositionally biased region" description="Polar residues" evidence="9">
    <location>
        <begin position="1505"/>
        <end position="1517"/>
    </location>
</feature>
<dbReference type="CDD" id="cd00867">
    <property type="entry name" value="Trans_IPPS"/>
    <property type="match status" value="1"/>
</dbReference>
<dbReference type="InterPro" id="IPR019411">
    <property type="entry name" value="MMM1_dom"/>
</dbReference>
<dbReference type="PROSITE" id="PS51847">
    <property type="entry name" value="SMP"/>
    <property type="match status" value="1"/>
</dbReference>
<keyword evidence="7" id="KW-0446">Lipid-binding</keyword>
<dbReference type="PANTHER" id="PTHR13466">
    <property type="entry name" value="TEX2 PROTEIN-RELATED"/>
    <property type="match status" value="1"/>
</dbReference>
<dbReference type="GO" id="GO:0005789">
    <property type="term" value="C:endoplasmic reticulum membrane"/>
    <property type="evidence" value="ECO:0007669"/>
    <property type="project" value="UniProtKB-SubCell"/>
</dbReference>
<feature type="transmembrane region" description="Helical" evidence="10">
    <location>
        <begin position="676"/>
        <end position="699"/>
    </location>
</feature>
<feature type="region of interest" description="Disordered" evidence="9">
    <location>
        <begin position="847"/>
        <end position="903"/>
    </location>
</feature>
<feature type="transmembrane region" description="Helical" evidence="10">
    <location>
        <begin position="644"/>
        <end position="664"/>
    </location>
</feature>
<feature type="compositionally biased region" description="Basic and acidic residues" evidence="9">
    <location>
        <begin position="1282"/>
        <end position="1295"/>
    </location>
</feature>
<dbReference type="GO" id="GO:0004659">
    <property type="term" value="F:prenyltransferase activity"/>
    <property type="evidence" value="ECO:0007669"/>
    <property type="project" value="InterPro"/>
</dbReference>
<dbReference type="GO" id="GO:0008289">
    <property type="term" value="F:lipid binding"/>
    <property type="evidence" value="ECO:0007669"/>
    <property type="project" value="UniProtKB-KW"/>
</dbReference>
<dbReference type="SUPFAM" id="SSF48576">
    <property type="entry name" value="Terpenoid synthases"/>
    <property type="match status" value="1"/>
</dbReference>
<dbReference type="InterPro" id="IPR001849">
    <property type="entry name" value="PH_domain"/>
</dbReference>
<evidence type="ECO:0000256" key="3">
    <source>
        <dbReference type="ARBA" id="ARBA00022692"/>
    </source>
</evidence>
<evidence type="ECO:0000256" key="10">
    <source>
        <dbReference type="SAM" id="Phobius"/>
    </source>
</evidence>
<feature type="compositionally biased region" description="Basic and acidic residues" evidence="9">
    <location>
        <begin position="1758"/>
        <end position="1775"/>
    </location>
</feature>
<feature type="compositionally biased region" description="Low complexity" evidence="9">
    <location>
        <begin position="1355"/>
        <end position="1367"/>
    </location>
</feature>
<dbReference type="OrthoDB" id="26740at2759"/>
<dbReference type="GO" id="GO:1990456">
    <property type="term" value="P:mitochondrion-endoplasmic reticulum membrane tethering"/>
    <property type="evidence" value="ECO:0007669"/>
    <property type="project" value="TreeGrafter"/>
</dbReference>
<keyword evidence="2" id="KW-0813">Transport</keyword>
<feature type="domain" description="SMP-LTD" evidence="11">
    <location>
        <begin position="965"/>
        <end position="1156"/>
    </location>
</feature>
<feature type="compositionally biased region" description="Basic and acidic residues" evidence="9">
    <location>
        <begin position="729"/>
        <end position="741"/>
    </location>
</feature>
<dbReference type="GO" id="GO:0032865">
    <property type="term" value="C:ERMES complex"/>
    <property type="evidence" value="ECO:0007669"/>
    <property type="project" value="TreeGrafter"/>
</dbReference>
<evidence type="ECO:0000259" key="11">
    <source>
        <dbReference type="PROSITE" id="PS51847"/>
    </source>
</evidence>
<dbReference type="Proteomes" id="UP000541558">
    <property type="component" value="Unassembled WGS sequence"/>
</dbReference>
<dbReference type="InterPro" id="IPR008949">
    <property type="entry name" value="Isoprenoid_synthase_dom_sf"/>
</dbReference>
<feature type="compositionally biased region" description="Low complexity" evidence="9">
    <location>
        <begin position="1218"/>
        <end position="1234"/>
    </location>
</feature>
<gene>
    <name evidence="12" type="ORF">D9611_005502</name>
</gene>
<evidence type="ECO:0000256" key="7">
    <source>
        <dbReference type="ARBA" id="ARBA00023121"/>
    </source>
</evidence>
<dbReference type="InterPro" id="IPR031468">
    <property type="entry name" value="SMP_LBD"/>
</dbReference>
<feature type="region of interest" description="Disordered" evidence="9">
    <location>
        <begin position="1627"/>
        <end position="1844"/>
    </location>
</feature>
<evidence type="ECO:0000256" key="4">
    <source>
        <dbReference type="ARBA" id="ARBA00022824"/>
    </source>
</evidence>
<feature type="compositionally biased region" description="Basic and acidic residues" evidence="9">
    <location>
        <begin position="881"/>
        <end position="898"/>
    </location>
</feature>
<dbReference type="GO" id="GO:0015914">
    <property type="term" value="P:phospholipid transport"/>
    <property type="evidence" value="ECO:0007669"/>
    <property type="project" value="TreeGrafter"/>
</dbReference>
<evidence type="ECO:0000256" key="8">
    <source>
        <dbReference type="ARBA" id="ARBA00023136"/>
    </source>
</evidence>
<keyword evidence="4" id="KW-0256">Endoplasmic reticulum</keyword>
<feature type="region of interest" description="Disordered" evidence="9">
    <location>
        <begin position="1173"/>
        <end position="1239"/>
    </location>
</feature>
<comment type="subcellular location">
    <subcellularLocation>
        <location evidence="1">Endoplasmic reticulum membrane</location>
    </subcellularLocation>
</comment>
<feature type="region of interest" description="Disordered" evidence="9">
    <location>
        <begin position="716"/>
        <end position="741"/>
    </location>
</feature>
<dbReference type="CDD" id="cd21675">
    <property type="entry name" value="SMP_TEX2"/>
    <property type="match status" value="1"/>
</dbReference>
<feature type="compositionally biased region" description="Low complexity" evidence="9">
    <location>
        <begin position="1643"/>
        <end position="1658"/>
    </location>
</feature>
<accession>A0A8H5F4K3</accession>